<keyword evidence="1" id="KW-1133">Transmembrane helix</keyword>
<protein>
    <submittedName>
        <fullName evidence="2">Uncharacterized protein</fullName>
    </submittedName>
</protein>
<name>A0ABC8TXY0_9AQUA</name>
<evidence type="ECO:0000256" key="1">
    <source>
        <dbReference type="SAM" id="Phobius"/>
    </source>
</evidence>
<reference evidence="2 3" key="1">
    <citation type="submission" date="2024-02" db="EMBL/GenBank/DDBJ databases">
        <authorList>
            <person name="Vignale AGUSTIN F."/>
            <person name="Sosa J E."/>
            <person name="Modenutti C."/>
        </authorList>
    </citation>
    <scope>NUCLEOTIDE SEQUENCE [LARGE SCALE GENOMIC DNA]</scope>
</reference>
<feature type="transmembrane region" description="Helical" evidence="1">
    <location>
        <begin position="21"/>
        <end position="40"/>
    </location>
</feature>
<dbReference type="AlphaFoldDB" id="A0ABC8TXY0"/>
<keyword evidence="3" id="KW-1185">Reference proteome</keyword>
<feature type="transmembrane region" description="Helical" evidence="1">
    <location>
        <begin position="60"/>
        <end position="82"/>
    </location>
</feature>
<gene>
    <name evidence="2" type="ORF">ILEXP_LOCUS44109</name>
</gene>
<dbReference type="PROSITE" id="PS51257">
    <property type="entry name" value="PROKAR_LIPOPROTEIN"/>
    <property type="match status" value="1"/>
</dbReference>
<sequence length="109" mass="12185">MAVREGEMAMAKTTQQQFVPPIVLLMGLVACNLIGGWFIFRSVSTDFQESISDFDDNQEWGEFMFLSGLLTVVVPDAIFFSFHEFFWSKSDAHAADSGQTKSGVDHEIP</sequence>
<evidence type="ECO:0000313" key="3">
    <source>
        <dbReference type="Proteomes" id="UP001642360"/>
    </source>
</evidence>
<keyword evidence="1" id="KW-0472">Membrane</keyword>
<evidence type="ECO:0000313" key="2">
    <source>
        <dbReference type="EMBL" id="CAK9174362.1"/>
    </source>
</evidence>
<accession>A0ABC8TXY0</accession>
<proteinExistence type="predicted"/>
<organism evidence="2 3">
    <name type="scientific">Ilex paraguariensis</name>
    <name type="common">yerba mate</name>
    <dbReference type="NCBI Taxonomy" id="185542"/>
    <lineage>
        <taxon>Eukaryota</taxon>
        <taxon>Viridiplantae</taxon>
        <taxon>Streptophyta</taxon>
        <taxon>Embryophyta</taxon>
        <taxon>Tracheophyta</taxon>
        <taxon>Spermatophyta</taxon>
        <taxon>Magnoliopsida</taxon>
        <taxon>eudicotyledons</taxon>
        <taxon>Gunneridae</taxon>
        <taxon>Pentapetalae</taxon>
        <taxon>asterids</taxon>
        <taxon>campanulids</taxon>
        <taxon>Aquifoliales</taxon>
        <taxon>Aquifoliaceae</taxon>
        <taxon>Ilex</taxon>
    </lineage>
</organism>
<comment type="caution">
    <text evidence="2">The sequence shown here is derived from an EMBL/GenBank/DDBJ whole genome shotgun (WGS) entry which is preliminary data.</text>
</comment>
<dbReference type="EMBL" id="CAUOFW020006347">
    <property type="protein sequence ID" value="CAK9174362.1"/>
    <property type="molecule type" value="Genomic_DNA"/>
</dbReference>
<keyword evidence="1" id="KW-0812">Transmembrane</keyword>
<dbReference type="Proteomes" id="UP001642360">
    <property type="component" value="Unassembled WGS sequence"/>
</dbReference>